<dbReference type="GO" id="GO:0004305">
    <property type="term" value="F:ethanolamine kinase activity"/>
    <property type="evidence" value="ECO:0007669"/>
    <property type="project" value="TreeGrafter"/>
</dbReference>
<feature type="region of interest" description="Disordered" evidence="2">
    <location>
        <begin position="14"/>
        <end position="41"/>
    </location>
</feature>
<gene>
    <name evidence="3" type="ORF">DB88DRAFT_497425</name>
</gene>
<dbReference type="CDD" id="cd05157">
    <property type="entry name" value="ETNK_euk"/>
    <property type="match status" value="1"/>
</dbReference>
<dbReference type="GO" id="GO:0004103">
    <property type="term" value="F:choline kinase activity"/>
    <property type="evidence" value="ECO:0007669"/>
    <property type="project" value="TreeGrafter"/>
</dbReference>
<dbReference type="Gene3D" id="3.90.1200.10">
    <property type="match status" value="1"/>
</dbReference>
<keyword evidence="4" id="KW-1185">Reference proteome</keyword>
<feature type="region of interest" description="Disordered" evidence="2">
    <location>
        <begin position="127"/>
        <end position="151"/>
    </location>
</feature>
<evidence type="ECO:0000313" key="3">
    <source>
        <dbReference type="EMBL" id="KAK1922171.1"/>
    </source>
</evidence>
<evidence type="ECO:0000313" key="4">
    <source>
        <dbReference type="Proteomes" id="UP001182556"/>
    </source>
</evidence>
<feature type="compositionally biased region" description="Polar residues" evidence="2">
    <location>
        <begin position="32"/>
        <end position="41"/>
    </location>
</feature>
<keyword evidence="3" id="KW-0418">Kinase</keyword>
<dbReference type="GO" id="GO:0005737">
    <property type="term" value="C:cytoplasm"/>
    <property type="evidence" value="ECO:0007669"/>
    <property type="project" value="TreeGrafter"/>
</dbReference>
<protein>
    <submittedName>
        <fullName evidence="3">Choline kinase</fullName>
    </submittedName>
</protein>
<dbReference type="SUPFAM" id="SSF56112">
    <property type="entry name" value="Protein kinase-like (PK-like)"/>
    <property type="match status" value="1"/>
</dbReference>
<reference evidence="3" key="1">
    <citation type="submission" date="2023-02" db="EMBL/GenBank/DDBJ databases">
        <title>Identification and recombinant expression of a fungal hydrolase from Papiliotrema laurentii that hydrolyzes apple cutin and clears colloidal polyester polyurethane.</title>
        <authorList>
            <consortium name="DOE Joint Genome Institute"/>
            <person name="Roman V.A."/>
            <person name="Bojanowski C."/>
            <person name="Crable B.R."/>
            <person name="Wagner D.N."/>
            <person name="Hung C.S."/>
            <person name="Nadeau L.J."/>
            <person name="Schratz L."/>
            <person name="Haridas S."/>
            <person name="Pangilinan J."/>
            <person name="Lipzen A."/>
            <person name="Na H."/>
            <person name="Yan M."/>
            <person name="Ng V."/>
            <person name="Grigoriev I.V."/>
            <person name="Spatafora J.W."/>
            <person name="Barlow D."/>
            <person name="Biffinger J."/>
            <person name="Kelley-Loughnane N."/>
            <person name="Varaljay V.A."/>
            <person name="Crookes-Goodson W.J."/>
        </authorList>
    </citation>
    <scope>NUCLEOTIDE SEQUENCE</scope>
    <source>
        <strain evidence="3">5307AH</strain>
    </source>
</reference>
<feature type="compositionally biased region" description="Pro residues" evidence="2">
    <location>
        <begin position="138"/>
        <end position="151"/>
    </location>
</feature>
<dbReference type="AlphaFoldDB" id="A0AAD9CUG4"/>
<sequence length="463" mass="52083">MVLTPDLNPVRAADPLSPLLLAQTPKPHPTPRRSSTGNYSQLSDFRLDSDQEIPEVQGVRHVNLSVNAAEWRQPVFKEKILAILKRLHTPAWSSNHLTPSSIHLQKVSGALTNAVFFVSFNPAPNPTSPSMSPLLTPTVPPSDPNHPPPFPSTDYPPTLLLRIYGPSSDALISRTEELRILHVLFTEYGLGPKVYGTFDNGRVEQFFPSRALTADELRVPKISASIAKRMRELHSVDLRLLGYEHSEPMVWDCLTKWTPAAAAVLEKLAAISAVWANFARAFDMPTARAQISQYKRYVSAQSSGVVFAHNDTQYGNLLKLDAPRNGPDHHQYIVIDFEYAAPSARGYDIANHFHEWRANYHHPTLSHSLQPHFPYPSLEQRKAFYRSYLDLDDGPGVEALEREVRIWSPASSVFWAMWGLVQAEEQVENLIDGITATDFDYLSYALERMEMFRKEAKELGAIV</sequence>
<dbReference type="Gene3D" id="3.30.200.20">
    <property type="entry name" value="Phosphorylase Kinase, domain 1"/>
    <property type="match status" value="1"/>
</dbReference>
<dbReference type="EMBL" id="JAODAN010000009">
    <property type="protein sequence ID" value="KAK1922171.1"/>
    <property type="molecule type" value="Genomic_DNA"/>
</dbReference>
<dbReference type="PANTHER" id="PTHR22603:SF93">
    <property type="entry name" value="RE24176P"/>
    <property type="match status" value="1"/>
</dbReference>
<proteinExistence type="inferred from homology"/>
<dbReference type="PANTHER" id="PTHR22603">
    <property type="entry name" value="CHOLINE/ETHANOALAMINE KINASE"/>
    <property type="match status" value="1"/>
</dbReference>
<organism evidence="3 4">
    <name type="scientific">Papiliotrema laurentii</name>
    <name type="common">Cryptococcus laurentii</name>
    <dbReference type="NCBI Taxonomy" id="5418"/>
    <lineage>
        <taxon>Eukaryota</taxon>
        <taxon>Fungi</taxon>
        <taxon>Dikarya</taxon>
        <taxon>Basidiomycota</taxon>
        <taxon>Agaricomycotina</taxon>
        <taxon>Tremellomycetes</taxon>
        <taxon>Tremellales</taxon>
        <taxon>Rhynchogastremaceae</taxon>
        <taxon>Papiliotrema</taxon>
    </lineage>
</organism>
<accession>A0AAD9CUG4</accession>
<feature type="compositionally biased region" description="Low complexity" evidence="2">
    <location>
        <begin position="128"/>
        <end position="137"/>
    </location>
</feature>
<evidence type="ECO:0000256" key="1">
    <source>
        <dbReference type="ARBA" id="ARBA00038211"/>
    </source>
</evidence>
<evidence type="ECO:0000256" key="2">
    <source>
        <dbReference type="SAM" id="MobiDB-lite"/>
    </source>
</evidence>
<comment type="similarity">
    <text evidence="1">Belongs to the choline/ethanolamine kinase family.</text>
</comment>
<keyword evidence="3" id="KW-0808">Transferase</keyword>
<dbReference type="InterPro" id="IPR011009">
    <property type="entry name" value="Kinase-like_dom_sf"/>
</dbReference>
<dbReference type="GO" id="GO:0006646">
    <property type="term" value="P:phosphatidylethanolamine biosynthetic process"/>
    <property type="evidence" value="ECO:0007669"/>
    <property type="project" value="TreeGrafter"/>
</dbReference>
<dbReference type="Pfam" id="PF01633">
    <property type="entry name" value="Choline_kinase"/>
    <property type="match status" value="1"/>
</dbReference>
<name>A0AAD9CUG4_PAPLA</name>
<comment type="caution">
    <text evidence="3">The sequence shown here is derived from an EMBL/GenBank/DDBJ whole genome shotgun (WGS) entry which is preliminary data.</text>
</comment>
<dbReference type="Proteomes" id="UP001182556">
    <property type="component" value="Unassembled WGS sequence"/>
</dbReference>